<dbReference type="EMBL" id="CAKXAJ010014470">
    <property type="protein sequence ID" value="CAH2216218.1"/>
    <property type="molecule type" value="Genomic_DNA"/>
</dbReference>
<keyword evidence="2" id="KW-1185">Reference proteome</keyword>
<accession>A0A8S4QNT1</accession>
<proteinExistence type="predicted"/>
<protein>
    <submittedName>
        <fullName evidence="1">Jg26936 protein</fullName>
    </submittedName>
</protein>
<comment type="caution">
    <text evidence="1">The sequence shown here is derived from an EMBL/GenBank/DDBJ whole genome shotgun (WGS) entry which is preliminary data.</text>
</comment>
<dbReference type="AlphaFoldDB" id="A0A8S4QNT1"/>
<organism evidence="1 2">
    <name type="scientific">Pararge aegeria aegeria</name>
    <dbReference type="NCBI Taxonomy" id="348720"/>
    <lineage>
        <taxon>Eukaryota</taxon>
        <taxon>Metazoa</taxon>
        <taxon>Ecdysozoa</taxon>
        <taxon>Arthropoda</taxon>
        <taxon>Hexapoda</taxon>
        <taxon>Insecta</taxon>
        <taxon>Pterygota</taxon>
        <taxon>Neoptera</taxon>
        <taxon>Endopterygota</taxon>
        <taxon>Lepidoptera</taxon>
        <taxon>Glossata</taxon>
        <taxon>Ditrysia</taxon>
        <taxon>Papilionoidea</taxon>
        <taxon>Nymphalidae</taxon>
        <taxon>Satyrinae</taxon>
        <taxon>Satyrini</taxon>
        <taxon>Parargina</taxon>
        <taxon>Pararge</taxon>
    </lineage>
</organism>
<dbReference type="Proteomes" id="UP000838756">
    <property type="component" value="Unassembled WGS sequence"/>
</dbReference>
<evidence type="ECO:0000313" key="1">
    <source>
        <dbReference type="EMBL" id="CAH2216218.1"/>
    </source>
</evidence>
<name>A0A8S4QNT1_9NEOP</name>
<gene>
    <name evidence="1" type="primary">jg26936</name>
    <name evidence="1" type="ORF">PAEG_LOCUS4276</name>
</gene>
<sequence length="105" mass="11375">MTPYKNTDVTTPSLPAGVIRGDQGNSAISLPRVLIVAKPSREFSELILHDTTILLCMSYKYVSHMTPQAFLTLIRAMSAQKRGQGVPDDAPDTSNPCKLPCCAIV</sequence>
<reference evidence="1" key="1">
    <citation type="submission" date="2022-03" db="EMBL/GenBank/DDBJ databases">
        <authorList>
            <person name="Lindestad O."/>
        </authorList>
    </citation>
    <scope>NUCLEOTIDE SEQUENCE</scope>
</reference>
<evidence type="ECO:0000313" key="2">
    <source>
        <dbReference type="Proteomes" id="UP000838756"/>
    </source>
</evidence>